<evidence type="ECO:0000313" key="3">
    <source>
        <dbReference type="EMBL" id="KAF2786574.1"/>
    </source>
</evidence>
<feature type="chain" id="PRO_5025475371" evidence="2">
    <location>
        <begin position="29"/>
        <end position="360"/>
    </location>
</feature>
<evidence type="ECO:0000313" key="4">
    <source>
        <dbReference type="Proteomes" id="UP000799757"/>
    </source>
</evidence>
<feature type="compositionally biased region" description="Pro residues" evidence="1">
    <location>
        <begin position="107"/>
        <end position="116"/>
    </location>
</feature>
<feature type="compositionally biased region" description="Polar residues" evidence="1">
    <location>
        <begin position="143"/>
        <end position="154"/>
    </location>
</feature>
<feature type="region of interest" description="Disordered" evidence="1">
    <location>
        <begin position="264"/>
        <end position="314"/>
    </location>
</feature>
<evidence type="ECO:0000256" key="2">
    <source>
        <dbReference type="SAM" id="SignalP"/>
    </source>
</evidence>
<gene>
    <name evidence="3" type="ORF">K505DRAFT_422334</name>
</gene>
<keyword evidence="2" id="KW-0732">Signal</keyword>
<sequence>MARLGFSLCVRCCVLCSTSLPQYDFASALSNVYLQSTGAFARTVNVDITLHVSLKRWMYCAPSQCPAQVLLSFIQAATDANPPTPNQSKAHTSSIRLIPAPITGTPPSNPSPTSPPPRRHHQPHRTTQTPTRPRLTQAPAPNTICSSTTASISDPRSAFGQRGTRLRSFASGLRRGGWQRGPPRVKKLGVKHGARSAKGGGGGGGGAADSLAHSPTRGEEGRAVVRSGAFGLEHWVFGLVVSVSPGVWGGSRRRMVCRRRLQSDYAPPSHTPPSSVLHPPSSVIRPPWPDLNSLPHPPAQPGIPPSLSRLSGGREGGREDWVGLGWASVCYFSDGMFGPWCSRGWGIWHGRRRRRTRRGL</sequence>
<dbReference type="EMBL" id="MU002440">
    <property type="protein sequence ID" value="KAF2786574.1"/>
    <property type="molecule type" value="Genomic_DNA"/>
</dbReference>
<feature type="region of interest" description="Disordered" evidence="1">
    <location>
        <begin position="98"/>
        <end position="220"/>
    </location>
</feature>
<accession>A0A6A6WRK8</accession>
<feature type="compositionally biased region" description="Pro residues" evidence="1">
    <location>
        <begin position="295"/>
        <end position="304"/>
    </location>
</feature>
<dbReference type="Proteomes" id="UP000799757">
    <property type="component" value="Unassembled WGS sequence"/>
</dbReference>
<feature type="compositionally biased region" description="Low complexity" evidence="1">
    <location>
        <begin position="125"/>
        <end position="141"/>
    </location>
</feature>
<keyword evidence="4" id="KW-1185">Reference proteome</keyword>
<protein>
    <submittedName>
        <fullName evidence="3">Uncharacterized protein</fullName>
    </submittedName>
</protein>
<evidence type="ECO:0000256" key="1">
    <source>
        <dbReference type="SAM" id="MobiDB-lite"/>
    </source>
</evidence>
<feature type="compositionally biased region" description="Low complexity" evidence="1">
    <location>
        <begin position="272"/>
        <end position="283"/>
    </location>
</feature>
<dbReference type="AlphaFoldDB" id="A0A6A6WRK8"/>
<proteinExistence type="predicted"/>
<feature type="compositionally biased region" description="Basic residues" evidence="1">
    <location>
        <begin position="183"/>
        <end position="195"/>
    </location>
</feature>
<name>A0A6A6WRK8_9PLEO</name>
<feature type="signal peptide" evidence="2">
    <location>
        <begin position="1"/>
        <end position="28"/>
    </location>
</feature>
<feature type="compositionally biased region" description="Gly residues" evidence="1">
    <location>
        <begin position="198"/>
        <end position="207"/>
    </location>
</feature>
<reference evidence="3" key="1">
    <citation type="journal article" date="2020" name="Stud. Mycol.">
        <title>101 Dothideomycetes genomes: a test case for predicting lifestyles and emergence of pathogens.</title>
        <authorList>
            <person name="Haridas S."/>
            <person name="Albert R."/>
            <person name="Binder M."/>
            <person name="Bloem J."/>
            <person name="Labutti K."/>
            <person name="Salamov A."/>
            <person name="Andreopoulos B."/>
            <person name="Baker S."/>
            <person name="Barry K."/>
            <person name="Bills G."/>
            <person name="Bluhm B."/>
            <person name="Cannon C."/>
            <person name="Castanera R."/>
            <person name="Culley D."/>
            <person name="Daum C."/>
            <person name="Ezra D."/>
            <person name="Gonzalez J."/>
            <person name="Henrissat B."/>
            <person name="Kuo A."/>
            <person name="Liang C."/>
            <person name="Lipzen A."/>
            <person name="Lutzoni F."/>
            <person name="Magnuson J."/>
            <person name="Mondo S."/>
            <person name="Nolan M."/>
            <person name="Ohm R."/>
            <person name="Pangilinan J."/>
            <person name="Park H.-J."/>
            <person name="Ramirez L."/>
            <person name="Alfaro M."/>
            <person name="Sun H."/>
            <person name="Tritt A."/>
            <person name="Yoshinaga Y."/>
            <person name="Zwiers L.-H."/>
            <person name="Turgeon B."/>
            <person name="Goodwin S."/>
            <person name="Spatafora J."/>
            <person name="Crous P."/>
            <person name="Grigoriev I."/>
        </authorList>
    </citation>
    <scope>NUCLEOTIDE SEQUENCE</scope>
    <source>
        <strain evidence="3">CBS 109.77</strain>
    </source>
</reference>
<organism evidence="3 4">
    <name type="scientific">Melanomma pulvis-pyrius CBS 109.77</name>
    <dbReference type="NCBI Taxonomy" id="1314802"/>
    <lineage>
        <taxon>Eukaryota</taxon>
        <taxon>Fungi</taxon>
        <taxon>Dikarya</taxon>
        <taxon>Ascomycota</taxon>
        <taxon>Pezizomycotina</taxon>
        <taxon>Dothideomycetes</taxon>
        <taxon>Pleosporomycetidae</taxon>
        <taxon>Pleosporales</taxon>
        <taxon>Melanommataceae</taxon>
        <taxon>Melanomma</taxon>
    </lineage>
</organism>